<dbReference type="Pfam" id="PF00264">
    <property type="entry name" value="Tyrosinase"/>
    <property type="match status" value="1"/>
</dbReference>
<evidence type="ECO:0000256" key="5">
    <source>
        <dbReference type="ARBA" id="ARBA00023002"/>
    </source>
</evidence>
<dbReference type="EC" id="1.14.18.1" evidence="3"/>
<dbReference type="EMBL" id="ML987191">
    <property type="protein sequence ID" value="KAF2252816.1"/>
    <property type="molecule type" value="Genomic_DNA"/>
</dbReference>
<sequence>MWLAKCFFTVLLATLAACTPIGPVPPVITNVAGRHLTVGISRLEGDRNERVYIRREIHDLKNNFPDVWNLYLLGLQAFHAVDQGDPLSFYRIAGIHGKPFEVWQEAEGAPNATARNYCPHTSPLFLTWHRAYLALFEQELYGHVQRIASSAPADQRERWGIAADLFRVPYWEWALGESNEPVPDFFTNPEIQVIRPGTGETQTIFNPLFQYRFHPVNPQDFDGKWASTNATLRWPISNKPNAPSVNENFIQCFEKQRRDCHDELSLGYSVPTTLNDFSSKLEAVHGYIHYCVGGNGANEGNMWPIEYSAFDPLFMLHHAQVDRLFALWQAQNPDRWLMPKSAGPEGTFVIFPNQKVTADTPISPFWKREDEFWTSNDLRNTSVFGYTYPELQWWNYPSAEALRVEVNATIAKNYGSSARSRLKSTGQTGGELTRLLQDDDYFTDWTIEATASDLDLPPTFQVQFSLVGDFSSSATAEVGRWIRLMPSDHANEAREAHRAARKAKRTSTLARTVEYTVSLTASLLDQIEAGKLESLDPSDVVSYLKSSLTWNVFAGDGSRVHDKDLDSLMVEVMSRRVRIPDDPSQPLEYSSEITRHPEITAGKLGSI</sequence>
<evidence type="ECO:0000259" key="13">
    <source>
        <dbReference type="PROSITE" id="PS00498"/>
    </source>
</evidence>
<dbReference type="Proteomes" id="UP000800094">
    <property type="component" value="Unassembled WGS sequence"/>
</dbReference>
<evidence type="ECO:0000256" key="4">
    <source>
        <dbReference type="ARBA" id="ARBA00022723"/>
    </source>
</evidence>
<dbReference type="PROSITE" id="PS00498">
    <property type="entry name" value="TYROSINASE_2"/>
    <property type="match status" value="1"/>
</dbReference>
<gene>
    <name evidence="14" type="ORF">BU26DRAFT_560166</name>
</gene>
<dbReference type="Pfam" id="PF18132">
    <property type="entry name" value="Tyrosinase_C"/>
    <property type="match status" value="1"/>
</dbReference>
<evidence type="ECO:0000256" key="3">
    <source>
        <dbReference type="ARBA" id="ARBA00011906"/>
    </source>
</evidence>
<dbReference type="PANTHER" id="PTHR11474">
    <property type="entry name" value="TYROSINASE FAMILY MEMBER"/>
    <property type="match status" value="1"/>
</dbReference>
<dbReference type="OrthoDB" id="6132182at2759"/>
<feature type="signal peptide" evidence="11">
    <location>
        <begin position="1"/>
        <end position="18"/>
    </location>
</feature>
<keyword evidence="11" id="KW-0732">Signal</keyword>
<dbReference type="PROSITE" id="PS51257">
    <property type="entry name" value="PROKAR_LIPOPROTEIN"/>
    <property type="match status" value="1"/>
</dbReference>
<feature type="chain" id="PRO_5025617791" description="tyrosinase" evidence="11">
    <location>
        <begin position="19"/>
        <end position="607"/>
    </location>
</feature>
<evidence type="ECO:0000259" key="12">
    <source>
        <dbReference type="PROSITE" id="PS00497"/>
    </source>
</evidence>
<keyword evidence="5" id="KW-0560">Oxidoreductase</keyword>
<feature type="domain" description="Tyrosinase copper-binding" evidence="13">
    <location>
        <begin position="311"/>
        <end position="322"/>
    </location>
</feature>
<accession>A0A6A6IR15</accession>
<evidence type="ECO:0000313" key="14">
    <source>
        <dbReference type="EMBL" id="KAF2252816.1"/>
    </source>
</evidence>
<dbReference type="PRINTS" id="PR00092">
    <property type="entry name" value="TYROSINASE"/>
</dbReference>
<evidence type="ECO:0000256" key="8">
    <source>
        <dbReference type="ARBA" id="ARBA00023101"/>
    </source>
</evidence>
<evidence type="ECO:0000256" key="11">
    <source>
        <dbReference type="SAM" id="SignalP"/>
    </source>
</evidence>
<evidence type="ECO:0000256" key="9">
    <source>
        <dbReference type="ARBA" id="ARBA00048233"/>
    </source>
</evidence>
<dbReference type="GO" id="GO:0042438">
    <property type="term" value="P:melanin biosynthetic process"/>
    <property type="evidence" value="ECO:0007669"/>
    <property type="project" value="UniProtKB-KW"/>
</dbReference>
<comment type="catalytic activity">
    <reaction evidence="10">
        <text>L-tyrosine + O2 = L-dopaquinone + H2O</text>
        <dbReference type="Rhea" id="RHEA:18117"/>
        <dbReference type="ChEBI" id="CHEBI:15377"/>
        <dbReference type="ChEBI" id="CHEBI:15379"/>
        <dbReference type="ChEBI" id="CHEBI:57924"/>
        <dbReference type="ChEBI" id="CHEBI:58315"/>
        <dbReference type="EC" id="1.14.18.1"/>
    </reaction>
</comment>
<keyword evidence="4" id="KW-0479">Metal-binding</keyword>
<dbReference type="InterPro" id="IPR002227">
    <property type="entry name" value="Tyrosinase_Cu-bd"/>
</dbReference>
<name>A0A6A6IR15_9PLEO</name>
<evidence type="ECO:0000256" key="6">
    <source>
        <dbReference type="ARBA" id="ARBA00023008"/>
    </source>
</evidence>
<dbReference type="RefSeq" id="XP_033687820.1">
    <property type="nucleotide sequence ID" value="XM_033832774.1"/>
</dbReference>
<evidence type="ECO:0000256" key="7">
    <source>
        <dbReference type="ARBA" id="ARBA00023033"/>
    </source>
</evidence>
<keyword evidence="7" id="KW-0503">Monooxygenase</keyword>
<dbReference type="GeneID" id="54586104"/>
<comment type="similarity">
    <text evidence="2">Belongs to the tyrosinase family.</text>
</comment>
<reference evidence="14" key="1">
    <citation type="journal article" date="2020" name="Stud. Mycol.">
        <title>101 Dothideomycetes genomes: a test case for predicting lifestyles and emergence of pathogens.</title>
        <authorList>
            <person name="Haridas S."/>
            <person name="Albert R."/>
            <person name="Binder M."/>
            <person name="Bloem J."/>
            <person name="Labutti K."/>
            <person name="Salamov A."/>
            <person name="Andreopoulos B."/>
            <person name="Baker S."/>
            <person name="Barry K."/>
            <person name="Bills G."/>
            <person name="Bluhm B."/>
            <person name="Cannon C."/>
            <person name="Castanera R."/>
            <person name="Culley D."/>
            <person name="Daum C."/>
            <person name="Ezra D."/>
            <person name="Gonzalez J."/>
            <person name="Henrissat B."/>
            <person name="Kuo A."/>
            <person name="Liang C."/>
            <person name="Lipzen A."/>
            <person name="Lutzoni F."/>
            <person name="Magnuson J."/>
            <person name="Mondo S."/>
            <person name="Nolan M."/>
            <person name="Ohm R."/>
            <person name="Pangilinan J."/>
            <person name="Park H.-J."/>
            <person name="Ramirez L."/>
            <person name="Alfaro M."/>
            <person name="Sun H."/>
            <person name="Tritt A."/>
            <person name="Yoshinaga Y."/>
            <person name="Zwiers L.-H."/>
            <person name="Turgeon B."/>
            <person name="Goodwin S."/>
            <person name="Spatafora J."/>
            <person name="Crous P."/>
            <person name="Grigoriev I."/>
        </authorList>
    </citation>
    <scope>NUCLEOTIDE SEQUENCE</scope>
    <source>
        <strain evidence="14">CBS 122368</strain>
    </source>
</reference>
<dbReference type="InterPro" id="IPR050316">
    <property type="entry name" value="Tyrosinase/Hemocyanin"/>
</dbReference>
<evidence type="ECO:0000256" key="2">
    <source>
        <dbReference type="ARBA" id="ARBA00009928"/>
    </source>
</evidence>
<feature type="domain" description="Tyrosinase copper-binding" evidence="12">
    <location>
        <begin position="120"/>
        <end position="137"/>
    </location>
</feature>
<keyword evidence="8" id="KW-0470">Melanin biosynthesis</keyword>
<comment type="cofactor">
    <cofactor evidence="1">
        <name>Cu(2+)</name>
        <dbReference type="ChEBI" id="CHEBI:29036"/>
    </cofactor>
</comment>
<evidence type="ECO:0000313" key="15">
    <source>
        <dbReference type="Proteomes" id="UP000800094"/>
    </source>
</evidence>
<organism evidence="14 15">
    <name type="scientific">Trematosphaeria pertusa</name>
    <dbReference type="NCBI Taxonomy" id="390896"/>
    <lineage>
        <taxon>Eukaryota</taxon>
        <taxon>Fungi</taxon>
        <taxon>Dikarya</taxon>
        <taxon>Ascomycota</taxon>
        <taxon>Pezizomycotina</taxon>
        <taxon>Dothideomycetes</taxon>
        <taxon>Pleosporomycetidae</taxon>
        <taxon>Pleosporales</taxon>
        <taxon>Massarineae</taxon>
        <taxon>Trematosphaeriaceae</taxon>
        <taxon>Trematosphaeria</taxon>
    </lineage>
</organism>
<keyword evidence="15" id="KW-1185">Reference proteome</keyword>
<proteinExistence type="inferred from homology"/>
<protein>
    <recommendedName>
        <fullName evidence="3">tyrosinase</fullName>
        <ecNumber evidence="3">1.14.18.1</ecNumber>
    </recommendedName>
</protein>
<dbReference type="Gene3D" id="1.10.1280.10">
    <property type="entry name" value="Di-copper center containing domain from catechol oxidase"/>
    <property type="match status" value="1"/>
</dbReference>
<dbReference type="GO" id="GO:0004503">
    <property type="term" value="F:tyrosinase activity"/>
    <property type="evidence" value="ECO:0007669"/>
    <property type="project" value="UniProtKB-EC"/>
</dbReference>
<dbReference type="PANTHER" id="PTHR11474:SF76">
    <property type="entry name" value="SHKT DOMAIN-CONTAINING PROTEIN"/>
    <property type="match status" value="1"/>
</dbReference>
<dbReference type="SUPFAM" id="SSF48056">
    <property type="entry name" value="Di-copper centre-containing domain"/>
    <property type="match status" value="1"/>
</dbReference>
<evidence type="ECO:0000256" key="1">
    <source>
        <dbReference type="ARBA" id="ARBA00001973"/>
    </source>
</evidence>
<dbReference type="InterPro" id="IPR008922">
    <property type="entry name" value="Di-copper_centre_dom_sf"/>
</dbReference>
<comment type="catalytic activity">
    <reaction evidence="9">
        <text>2 L-dopa + O2 = 2 L-dopaquinone + 2 H2O</text>
        <dbReference type="Rhea" id="RHEA:34287"/>
        <dbReference type="ChEBI" id="CHEBI:15377"/>
        <dbReference type="ChEBI" id="CHEBI:15379"/>
        <dbReference type="ChEBI" id="CHEBI:57504"/>
        <dbReference type="ChEBI" id="CHEBI:57924"/>
        <dbReference type="EC" id="1.14.18.1"/>
    </reaction>
</comment>
<dbReference type="InterPro" id="IPR041640">
    <property type="entry name" value="Tyrosinase_C"/>
</dbReference>
<dbReference type="PROSITE" id="PS00497">
    <property type="entry name" value="TYROSINASE_1"/>
    <property type="match status" value="1"/>
</dbReference>
<keyword evidence="6" id="KW-0186">Copper</keyword>
<evidence type="ECO:0000256" key="10">
    <source>
        <dbReference type="ARBA" id="ARBA00048881"/>
    </source>
</evidence>
<dbReference type="AlphaFoldDB" id="A0A6A6IR15"/>
<dbReference type="GO" id="GO:0046872">
    <property type="term" value="F:metal ion binding"/>
    <property type="evidence" value="ECO:0007669"/>
    <property type="project" value="UniProtKB-KW"/>
</dbReference>